<dbReference type="Proteomes" id="UP000289411">
    <property type="component" value="Unassembled WGS sequence"/>
</dbReference>
<evidence type="ECO:0000256" key="1">
    <source>
        <dbReference type="ARBA" id="ARBA00034772"/>
    </source>
</evidence>
<dbReference type="PANTHER" id="PTHR43172:SF2">
    <property type="entry name" value="ADENYLOSUCCINATE LYASE C-TERMINAL DOMAIN-CONTAINING PROTEIN"/>
    <property type="match status" value="1"/>
</dbReference>
<accession>A0A4Q2RD75</accession>
<dbReference type="InterPro" id="IPR008948">
    <property type="entry name" value="L-Aspartase-like"/>
</dbReference>
<dbReference type="PANTHER" id="PTHR43172">
    <property type="entry name" value="ADENYLOSUCCINATE LYASE"/>
    <property type="match status" value="1"/>
</dbReference>
<dbReference type="GO" id="GO:0047472">
    <property type="term" value="F:3-carboxy-cis,cis-muconate cycloisomerase activity"/>
    <property type="evidence" value="ECO:0007669"/>
    <property type="project" value="UniProtKB-UniRule"/>
</dbReference>
<comment type="caution">
    <text evidence="4">The sequence shown here is derived from an EMBL/GenBank/DDBJ whole genome shotgun (WGS) entry which is preliminary data.</text>
</comment>
<dbReference type="NCBIfam" id="TIGR02426">
    <property type="entry name" value="protocat_pcaB"/>
    <property type="match status" value="1"/>
</dbReference>
<organism evidence="4 5">
    <name type="scientific">Lichenibacterium ramalinae</name>
    <dbReference type="NCBI Taxonomy" id="2316527"/>
    <lineage>
        <taxon>Bacteria</taxon>
        <taxon>Pseudomonadati</taxon>
        <taxon>Pseudomonadota</taxon>
        <taxon>Alphaproteobacteria</taxon>
        <taxon>Hyphomicrobiales</taxon>
        <taxon>Lichenihabitantaceae</taxon>
        <taxon>Lichenibacterium</taxon>
    </lineage>
</organism>
<reference evidence="4 5" key="1">
    <citation type="submission" date="2018-09" db="EMBL/GenBank/DDBJ databases">
        <authorList>
            <person name="Grouzdev D.S."/>
            <person name="Krutkina M.S."/>
        </authorList>
    </citation>
    <scope>NUCLEOTIDE SEQUENCE [LARGE SCALE GENOMIC DNA]</scope>
    <source>
        <strain evidence="4 5">RmlP001</strain>
    </source>
</reference>
<dbReference type="SUPFAM" id="SSF48557">
    <property type="entry name" value="L-aspartase-like"/>
    <property type="match status" value="1"/>
</dbReference>
<dbReference type="Pfam" id="PF00206">
    <property type="entry name" value="Lyase_1"/>
    <property type="match status" value="1"/>
</dbReference>
<dbReference type="OrthoDB" id="9768878at2"/>
<dbReference type="NCBIfam" id="NF004631">
    <property type="entry name" value="PRK05975.1"/>
    <property type="match status" value="1"/>
</dbReference>
<dbReference type="InterPro" id="IPR012789">
    <property type="entry name" value="Protocat_PcaB-like"/>
</dbReference>
<dbReference type="RefSeq" id="WP_129220035.1">
    <property type="nucleotide sequence ID" value="NZ_QYBC01000012.1"/>
</dbReference>
<evidence type="ECO:0000259" key="3">
    <source>
        <dbReference type="Pfam" id="PF00206"/>
    </source>
</evidence>
<feature type="domain" description="Fumarate lyase N-terminal" evidence="3">
    <location>
        <begin position="15"/>
        <end position="291"/>
    </location>
</feature>
<dbReference type="EC" id="5.5.1.2" evidence="2"/>
<dbReference type="Gene3D" id="1.20.200.10">
    <property type="entry name" value="Fumarase/aspartase (Central domain)"/>
    <property type="match status" value="1"/>
</dbReference>
<evidence type="ECO:0000313" key="4">
    <source>
        <dbReference type="EMBL" id="RYB03918.1"/>
    </source>
</evidence>
<comment type="similarity">
    <text evidence="1">Belongs to the class-II fumarase/aspartase family.</text>
</comment>
<protein>
    <recommendedName>
        <fullName evidence="2">3-carboxy-cis,cis-muconate cycloisomerase</fullName>
        <ecNumber evidence="2">5.5.1.2</ecNumber>
    </recommendedName>
</protein>
<dbReference type="GO" id="GO:0019619">
    <property type="term" value="P:3,4-dihydroxybenzoate catabolic process"/>
    <property type="evidence" value="ECO:0007669"/>
    <property type="project" value="InterPro"/>
</dbReference>
<evidence type="ECO:0000256" key="2">
    <source>
        <dbReference type="NCBIfam" id="TIGR02426"/>
    </source>
</evidence>
<dbReference type="PRINTS" id="PR00149">
    <property type="entry name" value="FUMRATELYASE"/>
</dbReference>
<dbReference type="EMBL" id="QYBC01000012">
    <property type="protein sequence ID" value="RYB03918.1"/>
    <property type="molecule type" value="Genomic_DNA"/>
</dbReference>
<evidence type="ECO:0000313" key="5">
    <source>
        <dbReference type="Proteomes" id="UP000289411"/>
    </source>
</evidence>
<proteinExistence type="inferred from homology"/>
<dbReference type="InterPro" id="IPR000362">
    <property type="entry name" value="Fumarate_lyase_fam"/>
</dbReference>
<sequence length="346" mass="35452">MTLLSALAGDPEVEAAFTDVAELAAMLRFEAALAEAEAAAGLIPPEAAARIAEACAAFAPDWPALRAGLARDGVVVPELVRQLRAAVGDPHAGSLHRGATSQDVIDTGLVLRLAPVLDLLDGRLDALDAALAALSARDGAAPLMAQTRMQRALPFTAADKVDTWRGPIPRHRARLADLRPRLLRLQLGGPVGTRAELGGAAEAVAAGMAGRLGLADAPAWHTQRDGIAEFGAWLALVAGGLGKLGQDVALMVQNEVGTVRLAGGGTSSAMAHKANPVPAELLVALARHVAGLSGTLASALVHENERSGAAWTLEWLVLPQMVVAAGAALRTALSLVANLSFPTKPA</sequence>
<keyword evidence="5" id="KW-1185">Reference proteome</keyword>
<reference evidence="4 5" key="2">
    <citation type="submission" date="2019-02" db="EMBL/GenBank/DDBJ databases">
        <title>'Lichenibacterium ramalinii' gen. nov. sp. nov., 'Lichenibacterium minor' gen. nov. sp. nov.</title>
        <authorList>
            <person name="Pankratov T."/>
        </authorList>
    </citation>
    <scope>NUCLEOTIDE SEQUENCE [LARGE SCALE GENOMIC DNA]</scope>
    <source>
        <strain evidence="4 5">RmlP001</strain>
    </source>
</reference>
<keyword evidence="4" id="KW-0413">Isomerase</keyword>
<dbReference type="PRINTS" id="PR00145">
    <property type="entry name" value="ARGSUCLYASE"/>
</dbReference>
<dbReference type="InterPro" id="IPR022761">
    <property type="entry name" value="Fumarate_lyase_N"/>
</dbReference>
<dbReference type="AlphaFoldDB" id="A0A4Q2RD75"/>
<gene>
    <name evidence="4" type="ORF">D3272_15080</name>
</gene>
<name>A0A4Q2RD75_9HYPH</name>